<name>A0A381ZYC4_9ZZZZ</name>
<proteinExistence type="predicted"/>
<dbReference type="PANTHER" id="PTHR46623:SF6">
    <property type="entry name" value="ALPHA_BETA-HYDROLASES SUPERFAMILY PROTEIN"/>
    <property type="match status" value="1"/>
</dbReference>
<feature type="domain" description="Dienelactone hydrolase" evidence="1">
    <location>
        <begin position="48"/>
        <end position="264"/>
    </location>
</feature>
<evidence type="ECO:0000313" key="2">
    <source>
        <dbReference type="EMBL" id="SVA94308.1"/>
    </source>
</evidence>
<dbReference type="GO" id="GO:0016787">
    <property type="term" value="F:hydrolase activity"/>
    <property type="evidence" value="ECO:0007669"/>
    <property type="project" value="InterPro"/>
</dbReference>
<dbReference type="InterPro" id="IPR002925">
    <property type="entry name" value="Dienelactn_hydro"/>
</dbReference>
<dbReference type="AlphaFoldDB" id="A0A381ZYC4"/>
<gene>
    <name evidence="2" type="ORF">METZ01_LOCUS147162</name>
</gene>
<evidence type="ECO:0000259" key="1">
    <source>
        <dbReference type="Pfam" id="PF01738"/>
    </source>
</evidence>
<sequence length="267" mass="28521">MEEASGMVAMAEPTLPPAEAGALATLNTSPRHGEWVDVPLPGSDEPIRTWVVYPERDDDAPVVIVIMEIYGMTDWIRSVADQLAADGFIALAPDLLSGMGPGGGGTESLGDRDNVVATVRTLDSEEAMTRLDAVRDYALTIESATDEVGVVGYCWGGARSFEYAVHQADLGAAVVYYGTSPSEASAYASINAPVLGLYGEDDQRVNATIPTAQEAMGGLGKSYEVEVYDAAGHGFLRAQPDREGANMRATEQAWPRTVAFFREHLEM</sequence>
<dbReference type="InterPro" id="IPR051049">
    <property type="entry name" value="Dienelactone_hydrolase-like"/>
</dbReference>
<reference evidence="2" key="1">
    <citation type="submission" date="2018-05" db="EMBL/GenBank/DDBJ databases">
        <authorList>
            <person name="Lanie J.A."/>
            <person name="Ng W.-L."/>
            <person name="Kazmierczak K.M."/>
            <person name="Andrzejewski T.M."/>
            <person name="Davidsen T.M."/>
            <person name="Wayne K.J."/>
            <person name="Tettelin H."/>
            <person name="Glass J.I."/>
            <person name="Rusch D."/>
            <person name="Podicherti R."/>
            <person name="Tsui H.-C.T."/>
            <person name="Winkler M.E."/>
        </authorList>
    </citation>
    <scope>NUCLEOTIDE SEQUENCE</scope>
</reference>
<dbReference type="EMBL" id="UINC01023175">
    <property type="protein sequence ID" value="SVA94308.1"/>
    <property type="molecule type" value="Genomic_DNA"/>
</dbReference>
<dbReference type="InterPro" id="IPR029058">
    <property type="entry name" value="AB_hydrolase_fold"/>
</dbReference>
<dbReference type="Pfam" id="PF01738">
    <property type="entry name" value="DLH"/>
    <property type="match status" value="1"/>
</dbReference>
<protein>
    <recommendedName>
        <fullName evidence="1">Dienelactone hydrolase domain-containing protein</fullName>
    </recommendedName>
</protein>
<accession>A0A381ZYC4</accession>
<dbReference type="SUPFAM" id="SSF53474">
    <property type="entry name" value="alpha/beta-Hydrolases"/>
    <property type="match status" value="1"/>
</dbReference>
<organism evidence="2">
    <name type="scientific">marine metagenome</name>
    <dbReference type="NCBI Taxonomy" id="408172"/>
    <lineage>
        <taxon>unclassified sequences</taxon>
        <taxon>metagenomes</taxon>
        <taxon>ecological metagenomes</taxon>
    </lineage>
</organism>
<dbReference type="PANTHER" id="PTHR46623">
    <property type="entry name" value="CARBOXYMETHYLENEBUTENOLIDASE-RELATED"/>
    <property type="match status" value="1"/>
</dbReference>
<dbReference type="Gene3D" id="3.40.50.1820">
    <property type="entry name" value="alpha/beta hydrolase"/>
    <property type="match status" value="1"/>
</dbReference>